<name>A0A8I6RPC6_CIMLE</name>
<feature type="transmembrane region" description="Helical" evidence="1">
    <location>
        <begin position="166"/>
        <end position="183"/>
    </location>
</feature>
<evidence type="ECO:0000256" key="1">
    <source>
        <dbReference type="SAM" id="Phobius"/>
    </source>
</evidence>
<dbReference type="PANTHER" id="PTHR36694">
    <property type="entry name" value="PASIFLORA 1, ISOFORM A-RELATED"/>
    <property type="match status" value="1"/>
</dbReference>
<feature type="transmembrane region" description="Helical" evidence="1">
    <location>
        <begin position="54"/>
        <end position="74"/>
    </location>
</feature>
<dbReference type="Pfam" id="PF15860">
    <property type="entry name" value="DUF4728"/>
    <property type="match status" value="1"/>
</dbReference>
<dbReference type="AlphaFoldDB" id="A0A8I6RPC6"/>
<dbReference type="OrthoDB" id="6618258at2759"/>
<protein>
    <submittedName>
        <fullName evidence="2">Uncharacterized protein</fullName>
    </submittedName>
</protein>
<reference evidence="2" key="1">
    <citation type="submission" date="2022-01" db="UniProtKB">
        <authorList>
            <consortium name="EnsemblMetazoa"/>
        </authorList>
    </citation>
    <scope>IDENTIFICATION</scope>
</reference>
<feature type="transmembrane region" description="Helical" evidence="1">
    <location>
        <begin position="94"/>
        <end position="118"/>
    </location>
</feature>
<evidence type="ECO:0000313" key="3">
    <source>
        <dbReference type="Proteomes" id="UP000494040"/>
    </source>
</evidence>
<keyword evidence="1" id="KW-0812">Transmembrane</keyword>
<feature type="transmembrane region" description="Helical" evidence="1">
    <location>
        <begin position="130"/>
        <end position="154"/>
    </location>
</feature>
<dbReference type="KEGG" id="clec:106666407"/>
<sequence length="194" mass="21765">MTPVEGESYRPPNIDGKVQFEQAVPMPKLPQLETCCCCCTTETGSKIIGWLMTIVYIFMTITTGFWLVSAAMHVGEEIPTSPDNSTPPYKIEKIDVWQAAIGFGLSLLSLVLGIYLLLGIAKRNMSYVKVWLTFMTIYLVIFAFFLVLTVVQSISSHSVGPLVMELINFCILSYCVLVVYSFYRDQRQSPSANY</sequence>
<keyword evidence="3" id="KW-1185">Reference proteome</keyword>
<organism evidence="2 3">
    <name type="scientific">Cimex lectularius</name>
    <name type="common">Bed bug</name>
    <name type="synonym">Acanthia lectularia</name>
    <dbReference type="NCBI Taxonomy" id="79782"/>
    <lineage>
        <taxon>Eukaryota</taxon>
        <taxon>Metazoa</taxon>
        <taxon>Ecdysozoa</taxon>
        <taxon>Arthropoda</taxon>
        <taxon>Hexapoda</taxon>
        <taxon>Insecta</taxon>
        <taxon>Pterygota</taxon>
        <taxon>Neoptera</taxon>
        <taxon>Paraneoptera</taxon>
        <taxon>Hemiptera</taxon>
        <taxon>Heteroptera</taxon>
        <taxon>Panheteroptera</taxon>
        <taxon>Cimicomorpha</taxon>
        <taxon>Cimicidae</taxon>
        <taxon>Cimex</taxon>
    </lineage>
</organism>
<evidence type="ECO:0000313" key="2">
    <source>
        <dbReference type="EnsemblMetazoa" id="XP_014249081.1"/>
    </source>
</evidence>
<proteinExistence type="predicted"/>
<dbReference type="Proteomes" id="UP000494040">
    <property type="component" value="Unassembled WGS sequence"/>
</dbReference>
<dbReference type="GeneID" id="106666407"/>
<dbReference type="InterPro" id="IPR031720">
    <property type="entry name" value="DUF4728"/>
</dbReference>
<dbReference type="RefSeq" id="XP_014249081.1">
    <property type="nucleotide sequence ID" value="XM_014393595.2"/>
</dbReference>
<keyword evidence="1" id="KW-0472">Membrane</keyword>
<dbReference type="PANTHER" id="PTHR36694:SF11">
    <property type="entry name" value="LP21121P-RELATED"/>
    <property type="match status" value="1"/>
</dbReference>
<keyword evidence="1" id="KW-1133">Transmembrane helix</keyword>
<accession>A0A8I6RPC6</accession>
<dbReference type="EnsemblMetazoa" id="XM_014393595.2">
    <property type="protein sequence ID" value="XP_014249081.1"/>
    <property type="gene ID" value="LOC106666407"/>
</dbReference>